<sequence length="289" mass="30955">MNVHAPPWPACSNVVQQRWYSSAAAAAAASSAQVSVVPCLKDNYAYVMHGGGVPVTVVDPGEAVPVERELARLGVAPEYVLLTHHHDDHVGGVTRIKEAHPNVKVVYCEADRDRMPVSADVAVSPSSTFALGDLQAEVIDTGGHTRHHVAFHIADAGVVFTGDALFVLGCGRLFEGTAEQMHESLARLAALPPKTRVYAGHEYSVANADFARAIDPKNAGLRARANQLRVLRSAGMPTLPTTIESERELNIFLRASEKEIADSVSKSVGEEVSDPVNVFAALRRLKDNA</sequence>
<dbReference type="NCBIfam" id="TIGR03413">
    <property type="entry name" value="GSH_gloB"/>
    <property type="match status" value="1"/>
</dbReference>
<dbReference type="InterPro" id="IPR050110">
    <property type="entry name" value="Glyoxalase_II_hydrolase"/>
</dbReference>
<evidence type="ECO:0000256" key="5">
    <source>
        <dbReference type="ARBA" id="ARBA00011917"/>
    </source>
</evidence>
<dbReference type="GO" id="GO:0019243">
    <property type="term" value="P:methylglyoxal catabolic process to D-lactate via S-lactoyl-glutathione"/>
    <property type="evidence" value="ECO:0007669"/>
    <property type="project" value="InterPro"/>
</dbReference>
<evidence type="ECO:0000256" key="4">
    <source>
        <dbReference type="ARBA" id="ARBA00006759"/>
    </source>
</evidence>
<dbReference type="CDD" id="cd07723">
    <property type="entry name" value="hydroxyacylglutathione_hydrolase_MBL-fold"/>
    <property type="match status" value="1"/>
</dbReference>
<keyword evidence="6" id="KW-0479">Metal-binding</keyword>
<feature type="domain" description="Metallo-beta-lactamase" evidence="10">
    <location>
        <begin position="42"/>
        <end position="201"/>
    </location>
</feature>
<gene>
    <name evidence="11" type="ORF">PPROV_000455300</name>
</gene>
<accession>A0A830HH01</accession>
<dbReference type="InterPro" id="IPR017782">
    <property type="entry name" value="Hydroxyacylglutathione_Hdrlase"/>
</dbReference>
<evidence type="ECO:0000256" key="7">
    <source>
        <dbReference type="ARBA" id="ARBA00022801"/>
    </source>
</evidence>
<dbReference type="EC" id="3.1.2.6" evidence="5"/>
<dbReference type="GO" id="GO:0046872">
    <property type="term" value="F:metal ion binding"/>
    <property type="evidence" value="ECO:0007669"/>
    <property type="project" value="UniProtKB-KW"/>
</dbReference>
<keyword evidence="12" id="KW-1185">Reference proteome</keyword>
<dbReference type="Gene3D" id="3.60.15.10">
    <property type="entry name" value="Ribonuclease Z/Hydroxyacylglutathione hydrolase-like"/>
    <property type="match status" value="1"/>
</dbReference>
<dbReference type="AlphaFoldDB" id="A0A830HH01"/>
<name>A0A830HH01_9CHLO</name>
<dbReference type="Pfam" id="PF00753">
    <property type="entry name" value="Lactamase_B"/>
    <property type="match status" value="1"/>
</dbReference>
<dbReference type="GO" id="GO:0004416">
    <property type="term" value="F:hydroxyacylglutathione hydrolase activity"/>
    <property type="evidence" value="ECO:0007669"/>
    <property type="project" value="UniProtKB-EC"/>
</dbReference>
<keyword evidence="8" id="KW-0862">Zinc</keyword>
<protein>
    <recommendedName>
        <fullName evidence="5">hydroxyacylglutathione hydrolase</fullName>
        <ecNumber evidence="5">3.1.2.6</ecNumber>
    </recommendedName>
    <alternativeName>
        <fullName evidence="9">Glyoxalase II</fullName>
    </alternativeName>
</protein>
<evidence type="ECO:0000256" key="3">
    <source>
        <dbReference type="ARBA" id="ARBA00004963"/>
    </source>
</evidence>
<dbReference type="InterPro" id="IPR036866">
    <property type="entry name" value="RibonucZ/Hydroxyglut_hydro"/>
</dbReference>
<dbReference type="PANTHER" id="PTHR43705:SF1">
    <property type="entry name" value="HYDROXYACYLGLUTATHIONE HYDROLASE GLOB"/>
    <property type="match status" value="1"/>
</dbReference>
<comment type="pathway">
    <text evidence="3">Secondary metabolite metabolism; methylglyoxal degradation; (R)-lactate from methylglyoxal: step 2/2.</text>
</comment>
<evidence type="ECO:0000259" key="10">
    <source>
        <dbReference type="SMART" id="SM00849"/>
    </source>
</evidence>
<dbReference type="Pfam" id="PF16123">
    <property type="entry name" value="HAGH_C"/>
    <property type="match status" value="1"/>
</dbReference>
<evidence type="ECO:0000256" key="9">
    <source>
        <dbReference type="ARBA" id="ARBA00031044"/>
    </source>
</evidence>
<dbReference type="PIRSF" id="PIRSF005457">
    <property type="entry name" value="Glx"/>
    <property type="match status" value="1"/>
</dbReference>
<dbReference type="InterPro" id="IPR001279">
    <property type="entry name" value="Metallo-B-lactamas"/>
</dbReference>
<dbReference type="SMART" id="SM00849">
    <property type="entry name" value="Lactamase_B"/>
    <property type="match status" value="1"/>
</dbReference>
<dbReference type="InterPro" id="IPR032282">
    <property type="entry name" value="HAGH_C"/>
</dbReference>
<comment type="similarity">
    <text evidence="4">Belongs to the metallo-beta-lactamase superfamily. Glyoxalase II family.</text>
</comment>
<dbReference type="Proteomes" id="UP000660262">
    <property type="component" value="Unassembled WGS sequence"/>
</dbReference>
<evidence type="ECO:0000256" key="6">
    <source>
        <dbReference type="ARBA" id="ARBA00022723"/>
    </source>
</evidence>
<evidence type="ECO:0000256" key="2">
    <source>
        <dbReference type="ARBA" id="ARBA00001947"/>
    </source>
</evidence>
<dbReference type="EMBL" id="BNJQ01000011">
    <property type="protein sequence ID" value="GHP05803.1"/>
    <property type="molecule type" value="Genomic_DNA"/>
</dbReference>
<dbReference type="PANTHER" id="PTHR43705">
    <property type="entry name" value="HYDROXYACYLGLUTATHIONE HYDROLASE"/>
    <property type="match status" value="1"/>
</dbReference>
<evidence type="ECO:0000313" key="12">
    <source>
        <dbReference type="Proteomes" id="UP000660262"/>
    </source>
</evidence>
<reference evidence="11" key="1">
    <citation type="submission" date="2020-10" db="EMBL/GenBank/DDBJ databases">
        <title>Unveiling of a novel bifunctional photoreceptor, Dualchrome1, isolated from a cosmopolitan green alga.</title>
        <authorList>
            <person name="Suzuki S."/>
            <person name="Kawachi M."/>
        </authorList>
    </citation>
    <scope>NUCLEOTIDE SEQUENCE</scope>
    <source>
        <strain evidence="11">NIES 2893</strain>
    </source>
</reference>
<dbReference type="SUPFAM" id="SSF56281">
    <property type="entry name" value="Metallo-hydrolase/oxidoreductase"/>
    <property type="match status" value="1"/>
</dbReference>
<evidence type="ECO:0000256" key="1">
    <source>
        <dbReference type="ARBA" id="ARBA00001623"/>
    </source>
</evidence>
<evidence type="ECO:0000313" key="11">
    <source>
        <dbReference type="EMBL" id="GHP05803.1"/>
    </source>
</evidence>
<comment type="catalytic activity">
    <reaction evidence="1">
        <text>an S-(2-hydroxyacyl)glutathione + H2O = a 2-hydroxy carboxylate + glutathione + H(+)</text>
        <dbReference type="Rhea" id="RHEA:21864"/>
        <dbReference type="ChEBI" id="CHEBI:15377"/>
        <dbReference type="ChEBI" id="CHEBI:15378"/>
        <dbReference type="ChEBI" id="CHEBI:57925"/>
        <dbReference type="ChEBI" id="CHEBI:58896"/>
        <dbReference type="ChEBI" id="CHEBI:71261"/>
        <dbReference type="EC" id="3.1.2.6"/>
    </reaction>
</comment>
<organism evidence="11 12">
    <name type="scientific">Pycnococcus provasolii</name>
    <dbReference type="NCBI Taxonomy" id="41880"/>
    <lineage>
        <taxon>Eukaryota</taxon>
        <taxon>Viridiplantae</taxon>
        <taxon>Chlorophyta</taxon>
        <taxon>Pseudoscourfieldiophyceae</taxon>
        <taxon>Pseudoscourfieldiales</taxon>
        <taxon>Pycnococcaceae</taxon>
        <taxon>Pycnococcus</taxon>
    </lineage>
</organism>
<proteinExistence type="inferred from homology"/>
<dbReference type="InterPro" id="IPR035680">
    <property type="entry name" value="Clx_II_MBL"/>
</dbReference>
<dbReference type="HAMAP" id="MF_01374">
    <property type="entry name" value="Glyoxalase_2"/>
    <property type="match status" value="1"/>
</dbReference>
<dbReference type="OrthoDB" id="515692at2759"/>
<comment type="caution">
    <text evidence="11">The sequence shown here is derived from an EMBL/GenBank/DDBJ whole genome shotgun (WGS) entry which is preliminary data.</text>
</comment>
<evidence type="ECO:0000256" key="8">
    <source>
        <dbReference type="ARBA" id="ARBA00022833"/>
    </source>
</evidence>
<keyword evidence="7" id="KW-0378">Hydrolase</keyword>
<comment type="cofactor">
    <cofactor evidence="2">
        <name>Zn(2+)</name>
        <dbReference type="ChEBI" id="CHEBI:29105"/>
    </cofactor>
</comment>